<evidence type="ECO:0000313" key="2">
    <source>
        <dbReference type="EMBL" id="KAH1073928.1"/>
    </source>
</evidence>
<feature type="region of interest" description="Disordered" evidence="1">
    <location>
        <begin position="1"/>
        <end position="71"/>
    </location>
</feature>
<evidence type="ECO:0000313" key="3">
    <source>
        <dbReference type="Proteomes" id="UP000828251"/>
    </source>
</evidence>
<proteinExistence type="predicted"/>
<name>A0A9D3V996_9ROSI</name>
<gene>
    <name evidence="2" type="ORF">J1N35_026256</name>
</gene>
<comment type="caution">
    <text evidence="2">The sequence shown here is derived from an EMBL/GenBank/DDBJ whole genome shotgun (WGS) entry which is preliminary data.</text>
</comment>
<evidence type="ECO:0000256" key="1">
    <source>
        <dbReference type="SAM" id="MobiDB-lite"/>
    </source>
</evidence>
<organism evidence="2 3">
    <name type="scientific">Gossypium stocksii</name>
    <dbReference type="NCBI Taxonomy" id="47602"/>
    <lineage>
        <taxon>Eukaryota</taxon>
        <taxon>Viridiplantae</taxon>
        <taxon>Streptophyta</taxon>
        <taxon>Embryophyta</taxon>
        <taxon>Tracheophyta</taxon>
        <taxon>Spermatophyta</taxon>
        <taxon>Magnoliopsida</taxon>
        <taxon>eudicotyledons</taxon>
        <taxon>Gunneridae</taxon>
        <taxon>Pentapetalae</taxon>
        <taxon>rosids</taxon>
        <taxon>malvids</taxon>
        <taxon>Malvales</taxon>
        <taxon>Malvaceae</taxon>
        <taxon>Malvoideae</taxon>
        <taxon>Gossypium</taxon>
    </lineage>
</organism>
<reference evidence="2 3" key="1">
    <citation type="journal article" date="2021" name="Plant Biotechnol. J.">
        <title>Multi-omics assisted identification of the key and species-specific regulatory components of drought-tolerant mechanisms in Gossypium stocksii.</title>
        <authorList>
            <person name="Yu D."/>
            <person name="Ke L."/>
            <person name="Zhang D."/>
            <person name="Wu Y."/>
            <person name="Sun Y."/>
            <person name="Mei J."/>
            <person name="Sun J."/>
            <person name="Sun Y."/>
        </authorList>
    </citation>
    <scope>NUCLEOTIDE SEQUENCE [LARGE SCALE GENOMIC DNA]</scope>
    <source>
        <strain evidence="3">cv. E1</strain>
        <tissue evidence="2">Leaf</tissue>
    </source>
</reference>
<sequence>MDDLLRTTSTSEGTSNMPNVSRSENKDNNESNVNPPREPSAGGSKVGLFSELEPVSTELEDNKEGDGDDEEEDLQFTVYFPVAHMHNFDVSTEDTLEFVDLPHKRLGHINAFSDSGDLEVGRELFSKDDFLTPLKRYSIKNGVNFYVVKFKSEKFERTFSQDHLKLDSDMIIDLILLMVKEDLKTNVSVLIANIHSQFNYTPLYCKAWITKQKVLKKMHSRWDASYNVGTRHLPITTVVEETYFCLVEVFPKQVARYAGKLQGGHILCPVVMEEINNGCVNLCLDPIGFVNEVYKLEKLYNVWRHVFPSVPDERKWLFVSFAPFKLLPDRDLRRKPKGQLCSTQIRDNMDIWEHSNQQRLCGWCRNPVTRWISSRFSFRLGLWLSGFAFSRMRDGP</sequence>
<feature type="compositionally biased region" description="Polar residues" evidence="1">
    <location>
        <begin position="1"/>
        <end position="22"/>
    </location>
</feature>
<dbReference type="Proteomes" id="UP000828251">
    <property type="component" value="Unassembled WGS sequence"/>
</dbReference>
<dbReference type="OrthoDB" id="987765at2759"/>
<accession>A0A9D3V996</accession>
<keyword evidence="3" id="KW-1185">Reference proteome</keyword>
<dbReference type="EMBL" id="JAIQCV010000008">
    <property type="protein sequence ID" value="KAH1073928.1"/>
    <property type="molecule type" value="Genomic_DNA"/>
</dbReference>
<dbReference type="AlphaFoldDB" id="A0A9D3V996"/>
<protein>
    <submittedName>
        <fullName evidence="2">Uncharacterized protein</fullName>
    </submittedName>
</protein>